<feature type="compositionally biased region" description="Acidic residues" evidence="1">
    <location>
        <begin position="154"/>
        <end position="174"/>
    </location>
</feature>
<reference evidence="2 3" key="1">
    <citation type="submission" date="2024-09" db="EMBL/GenBank/DDBJ databases">
        <authorList>
            <person name="Sun Q."/>
            <person name="Mori K."/>
        </authorList>
    </citation>
    <scope>NUCLEOTIDE SEQUENCE [LARGE SCALE GENOMIC DNA]</scope>
    <source>
        <strain evidence="2 3">TISTR 1856</strain>
    </source>
</reference>
<sequence length="202" mass="21300">MATFRRTRHGALALDLQSVEADVLASLAREVLELLDVRGDAAGTAGAQDPLAIELGLTGLGGGGPVEPPEDEVLARLLPDAYGDDPDASAEFRRFTESSLRQRKAAAATALLASLAPVLGQGGRVQLDLAGAQTWLAALNDIRLALGTRLGVSDDPDDEPDPFADGPDDGEDPEAYAWAVYDFTTHLQETLVQSLSRGRPSR</sequence>
<evidence type="ECO:0000256" key="1">
    <source>
        <dbReference type="SAM" id="MobiDB-lite"/>
    </source>
</evidence>
<evidence type="ECO:0000313" key="3">
    <source>
        <dbReference type="Proteomes" id="UP001589748"/>
    </source>
</evidence>
<dbReference type="Pfam" id="PF09438">
    <property type="entry name" value="DUF2017"/>
    <property type="match status" value="1"/>
</dbReference>
<dbReference type="InterPro" id="IPR018561">
    <property type="entry name" value="AosR"/>
</dbReference>
<comment type="caution">
    <text evidence="2">The sequence shown here is derived from an EMBL/GenBank/DDBJ whole genome shotgun (WGS) entry which is preliminary data.</text>
</comment>
<protein>
    <submittedName>
        <fullName evidence="2">DUF2017 domain-containing protein</fullName>
    </submittedName>
</protein>
<proteinExistence type="predicted"/>
<dbReference type="EMBL" id="JBHMDM010000007">
    <property type="protein sequence ID" value="MFB9378665.1"/>
    <property type="molecule type" value="Genomic_DNA"/>
</dbReference>
<organism evidence="2 3">
    <name type="scientific">Kineococcus gynurae</name>
    <dbReference type="NCBI Taxonomy" id="452979"/>
    <lineage>
        <taxon>Bacteria</taxon>
        <taxon>Bacillati</taxon>
        <taxon>Actinomycetota</taxon>
        <taxon>Actinomycetes</taxon>
        <taxon>Kineosporiales</taxon>
        <taxon>Kineosporiaceae</taxon>
        <taxon>Kineococcus</taxon>
    </lineage>
</organism>
<keyword evidence="3" id="KW-1185">Reference proteome</keyword>
<evidence type="ECO:0000313" key="2">
    <source>
        <dbReference type="EMBL" id="MFB9378665.1"/>
    </source>
</evidence>
<name>A0ABV5LX47_9ACTN</name>
<accession>A0ABV5LX47</accession>
<dbReference type="Proteomes" id="UP001589748">
    <property type="component" value="Unassembled WGS sequence"/>
</dbReference>
<gene>
    <name evidence="2" type="ORF">ACFFVI_17010</name>
</gene>
<feature type="region of interest" description="Disordered" evidence="1">
    <location>
        <begin position="151"/>
        <end position="174"/>
    </location>
</feature>
<dbReference type="RefSeq" id="WP_380136631.1">
    <property type="nucleotide sequence ID" value="NZ_JBHLUI010000008.1"/>
</dbReference>